<gene>
    <name evidence="2" type="ORF">SDC9_173942</name>
</gene>
<evidence type="ECO:0000313" key="2">
    <source>
        <dbReference type="EMBL" id="MPN26517.1"/>
    </source>
</evidence>
<protein>
    <submittedName>
        <fullName evidence="2">Uncharacterized protein</fullName>
    </submittedName>
</protein>
<dbReference type="EMBL" id="VSSQ01076069">
    <property type="protein sequence ID" value="MPN26517.1"/>
    <property type="molecule type" value="Genomic_DNA"/>
</dbReference>
<dbReference type="AlphaFoldDB" id="A0A645GHU6"/>
<organism evidence="2">
    <name type="scientific">bioreactor metagenome</name>
    <dbReference type="NCBI Taxonomy" id="1076179"/>
    <lineage>
        <taxon>unclassified sequences</taxon>
        <taxon>metagenomes</taxon>
        <taxon>ecological metagenomes</taxon>
    </lineage>
</organism>
<feature type="region of interest" description="Disordered" evidence="1">
    <location>
        <begin position="105"/>
        <end position="125"/>
    </location>
</feature>
<feature type="compositionally biased region" description="Polar residues" evidence="1">
    <location>
        <begin position="1"/>
        <end position="15"/>
    </location>
</feature>
<sequence>MRISETPSPTGSQSPKFPCSADRMRWTMRARARLSFKPTSQASKSSVRRKVFMAEVYPYGYVRASGKRWRRPRAHPWTSKRPKPSSPGSAATTPVVARTVCMGAGTPSPCSPRPHGAGMGRHEKGSFQISLRSRQPCSVAQVPLRALAVSAPETRSMSCVAGDMWVRTGNCALLRHQSSMPDRCSTDLLYPVRMSRA</sequence>
<comment type="caution">
    <text evidence="2">The sequence shown here is derived from an EMBL/GenBank/DDBJ whole genome shotgun (WGS) entry which is preliminary data.</text>
</comment>
<evidence type="ECO:0000256" key="1">
    <source>
        <dbReference type="SAM" id="MobiDB-lite"/>
    </source>
</evidence>
<feature type="region of interest" description="Disordered" evidence="1">
    <location>
        <begin position="68"/>
        <end position="92"/>
    </location>
</feature>
<proteinExistence type="predicted"/>
<accession>A0A645GHU6</accession>
<name>A0A645GHU6_9ZZZZ</name>
<reference evidence="2" key="1">
    <citation type="submission" date="2019-08" db="EMBL/GenBank/DDBJ databases">
        <authorList>
            <person name="Kucharzyk K."/>
            <person name="Murdoch R.W."/>
            <person name="Higgins S."/>
            <person name="Loffler F."/>
        </authorList>
    </citation>
    <scope>NUCLEOTIDE SEQUENCE</scope>
</reference>
<feature type="region of interest" description="Disordered" evidence="1">
    <location>
        <begin position="1"/>
        <end position="21"/>
    </location>
</feature>
<feature type="compositionally biased region" description="Basic residues" evidence="1">
    <location>
        <begin position="68"/>
        <end position="83"/>
    </location>
</feature>